<gene>
    <name evidence="5" type="ORF">G6N76_07560</name>
</gene>
<dbReference type="PANTHER" id="PTHR43004:SF19">
    <property type="entry name" value="BINDING MONOOXYGENASE, PUTATIVE (JCVI)-RELATED"/>
    <property type="match status" value="1"/>
</dbReference>
<keyword evidence="6" id="KW-1185">Reference proteome</keyword>
<comment type="cofactor">
    <cofactor evidence="1">
        <name>FAD</name>
        <dbReference type="ChEBI" id="CHEBI:57692"/>
    </cofactor>
</comment>
<dbReference type="InterPro" id="IPR036188">
    <property type="entry name" value="FAD/NAD-bd_sf"/>
</dbReference>
<name>A0A6M1S2P2_9HYPH</name>
<keyword evidence="2" id="KW-0285">Flavoprotein</keyword>
<dbReference type="PANTHER" id="PTHR43004">
    <property type="entry name" value="TRK SYSTEM POTASSIUM UPTAKE PROTEIN"/>
    <property type="match status" value="1"/>
</dbReference>
<evidence type="ECO:0000256" key="1">
    <source>
        <dbReference type="ARBA" id="ARBA00001974"/>
    </source>
</evidence>
<evidence type="ECO:0000256" key="2">
    <source>
        <dbReference type="ARBA" id="ARBA00022630"/>
    </source>
</evidence>
<evidence type="ECO:0000313" key="5">
    <source>
        <dbReference type="EMBL" id="NGO63527.1"/>
    </source>
</evidence>
<dbReference type="Gene3D" id="3.50.50.60">
    <property type="entry name" value="FAD/NAD(P)-binding domain"/>
    <property type="match status" value="1"/>
</dbReference>
<reference evidence="5 6" key="1">
    <citation type="submission" date="2020-02" db="EMBL/GenBank/DDBJ databases">
        <title>Genome sequence of the type strain CCBAU10050 of Rhizobium daejeonense.</title>
        <authorList>
            <person name="Gao J."/>
            <person name="Sun J."/>
        </authorList>
    </citation>
    <scope>NUCLEOTIDE SEQUENCE [LARGE SCALE GENOMIC DNA]</scope>
    <source>
        <strain evidence="5 6">CCBAU10050</strain>
    </source>
</reference>
<dbReference type="Gene3D" id="3.30.70.2450">
    <property type="match status" value="1"/>
</dbReference>
<dbReference type="GO" id="GO:0071949">
    <property type="term" value="F:FAD binding"/>
    <property type="evidence" value="ECO:0007669"/>
    <property type="project" value="InterPro"/>
</dbReference>
<sequence length="482" mass="52155">MQNFHEVIIVGAGPVGLWLACELRLAGVDVLVLERRTERSRQSRALTIHGRSIELFALRGLEKRFLDAGRPIPSGHFGVLDTRLDFSTFDSRFPFTLYLPQSDTEAQLEERAIELGARVVRGESVTEIEEQDGQVLVSTEGAVHACAFLVGADGARSIVRESAGIPFSGAPARHTMMLADVVLANPPARSVLSTVNENGCAMVAPLGDGQHHRIVLVDPLRSHVTRTEPVTLEEVTQSARRILGSDFGARDPIWMSRFADETRLADSYRRGRILLAGDAAHIHAPAGGQGMNVGLQDAMNLGWKLAMVVRGHAPASLLDSYGEERRPVGEGLYKNTLAQVALMTEFNPATLALREALNGLLQIPAVNHRLAAELSGFGIRYGRMDTDVVGADHPKAGTSVGDVDLVLDDGSETTLYQLMQDGRWLDLSLQPGTRAARPHWLREENVATISAHAKSAALPADLPMGLPVAMTIRPDGYLYAAA</sequence>
<evidence type="ECO:0000259" key="4">
    <source>
        <dbReference type="Pfam" id="PF01494"/>
    </source>
</evidence>
<dbReference type="AlphaFoldDB" id="A0A6M1S2P2"/>
<dbReference type="Gene3D" id="3.40.30.120">
    <property type="match status" value="1"/>
</dbReference>
<comment type="caution">
    <text evidence="5">The sequence shown here is derived from an EMBL/GenBank/DDBJ whole genome shotgun (WGS) entry which is preliminary data.</text>
</comment>
<dbReference type="Pfam" id="PF01494">
    <property type="entry name" value="FAD_binding_3"/>
    <property type="match status" value="1"/>
</dbReference>
<dbReference type="Proteomes" id="UP000477849">
    <property type="component" value="Unassembled WGS sequence"/>
</dbReference>
<protein>
    <submittedName>
        <fullName evidence="5">NAD(P)-binding protein</fullName>
    </submittedName>
</protein>
<dbReference type="PRINTS" id="PR00420">
    <property type="entry name" value="RNGMNOXGNASE"/>
</dbReference>
<keyword evidence="3" id="KW-0274">FAD</keyword>
<dbReference type="GO" id="GO:0016709">
    <property type="term" value="F:oxidoreductase activity, acting on paired donors, with incorporation or reduction of molecular oxygen, NAD(P)H as one donor, and incorporation of one atom of oxygen"/>
    <property type="evidence" value="ECO:0007669"/>
    <property type="project" value="UniProtKB-ARBA"/>
</dbReference>
<proteinExistence type="predicted"/>
<dbReference type="InterPro" id="IPR050641">
    <property type="entry name" value="RIFMO-like"/>
</dbReference>
<dbReference type="EMBL" id="JAAKZH010000002">
    <property type="protein sequence ID" value="NGO63527.1"/>
    <property type="molecule type" value="Genomic_DNA"/>
</dbReference>
<evidence type="ECO:0000256" key="3">
    <source>
        <dbReference type="ARBA" id="ARBA00022827"/>
    </source>
</evidence>
<dbReference type="SUPFAM" id="SSF51905">
    <property type="entry name" value="FAD/NAD(P)-binding domain"/>
    <property type="match status" value="1"/>
</dbReference>
<dbReference type="InterPro" id="IPR002938">
    <property type="entry name" value="FAD-bd"/>
</dbReference>
<organism evidence="5 6">
    <name type="scientific">Rhizobium daejeonense</name>
    <dbReference type="NCBI Taxonomy" id="240521"/>
    <lineage>
        <taxon>Bacteria</taxon>
        <taxon>Pseudomonadati</taxon>
        <taxon>Pseudomonadota</taxon>
        <taxon>Alphaproteobacteria</taxon>
        <taxon>Hyphomicrobiales</taxon>
        <taxon>Rhizobiaceae</taxon>
        <taxon>Rhizobium/Agrobacterium group</taxon>
        <taxon>Rhizobium</taxon>
    </lineage>
</organism>
<feature type="domain" description="FAD-binding" evidence="4">
    <location>
        <begin position="6"/>
        <end position="335"/>
    </location>
</feature>
<dbReference type="RefSeq" id="WP_163903992.1">
    <property type="nucleotide sequence ID" value="NZ_CP048427.1"/>
</dbReference>
<evidence type="ECO:0000313" key="6">
    <source>
        <dbReference type="Proteomes" id="UP000477849"/>
    </source>
</evidence>
<accession>A0A6M1S2P2</accession>